<dbReference type="SUPFAM" id="SSF53474">
    <property type="entry name" value="alpha/beta-Hydrolases"/>
    <property type="match status" value="1"/>
</dbReference>
<organism evidence="10 11">
    <name type="scientific">Pseudomonas eucalypticola</name>
    <dbReference type="NCBI Taxonomy" id="2599595"/>
    <lineage>
        <taxon>Bacteria</taxon>
        <taxon>Pseudomonadati</taxon>
        <taxon>Pseudomonadota</taxon>
        <taxon>Gammaproteobacteria</taxon>
        <taxon>Pseudomonadales</taxon>
        <taxon>Pseudomonadaceae</taxon>
        <taxon>Pseudomonas</taxon>
    </lineage>
</organism>
<dbReference type="GO" id="GO:0046872">
    <property type="term" value="F:metal ion binding"/>
    <property type="evidence" value="ECO:0007669"/>
    <property type="project" value="UniProtKB-KW"/>
</dbReference>
<evidence type="ECO:0000313" key="11">
    <source>
        <dbReference type="Proteomes" id="UP000509568"/>
    </source>
</evidence>
<evidence type="ECO:0000256" key="1">
    <source>
        <dbReference type="ARBA" id="ARBA00006249"/>
    </source>
</evidence>
<keyword evidence="3" id="KW-0479">Metal-binding</keyword>
<accession>A0A7D5H0A9</accession>
<dbReference type="RefSeq" id="WP_176570672.1">
    <property type="nucleotide sequence ID" value="NZ_CP056030.1"/>
</dbReference>
<evidence type="ECO:0000256" key="9">
    <source>
        <dbReference type="SAM" id="SignalP"/>
    </source>
</evidence>
<dbReference type="Proteomes" id="UP000509568">
    <property type="component" value="Chromosome"/>
</dbReference>
<keyword evidence="2" id="KW-0719">Serine esterase</keyword>
<evidence type="ECO:0000313" key="10">
    <source>
        <dbReference type="EMBL" id="QKZ04547.1"/>
    </source>
</evidence>
<proteinExistence type="inferred from homology"/>
<dbReference type="Pfam" id="PF07519">
    <property type="entry name" value="Tannase"/>
    <property type="match status" value="1"/>
</dbReference>
<dbReference type="InterPro" id="IPR011118">
    <property type="entry name" value="Tannase/feruloyl_esterase"/>
</dbReference>
<feature type="signal peptide" evidence="9">
    <location>
        <begin position="1"/>
        <end position="19"/>
    </location>
</feature>
<feature type="region of interest" description="Disordered" evidence="8">
    <location>
        <begin position="536"/>
        <end position="570"/>
    </location>
</feature>
<evidence type="ECO:0000256" key="7">
    <source>
        <dbReference type="ARBA" id="ARBA00023157"/>
    </source>
</evidence>
<dbReference type="AlphaFoldDB" id="A0A7D5H0A9"/>
<evidence type="ECO:0000256" key="3">
    <source>
        <dbReference type="ARBA" id="ARBA00022723"/>
    </source>
</evidence>
<protein>
    <submittedName>
        <fullName evidence="10">Tannase/feruloyl esterase family alpha/beta hydrolase</fullName>
    </submittedName>
</protein>
<dbReference type="PANTHER" id="PTHR33938">
    <property type="entry name" value="FERULOYL ESTERASE B-RELATED"/>
    <property type="match status" value="1"/>
</dbReference>
<name>A0A7D5H0A9_9PSED</name>
<evidence type="ECO:0000256" key="5">
    <source>
        <dbReference type="ARBA" id="ARBA00022801"/>
    </source>
</evidence>
<gene>
    <name evidence="10" type="ORF">HWQ56_12450</name>
</gene>
<dbReference type="PANTHER" id="PTHR33938:SF15">
    <property type="entry name" value="FERULOYL ESTERASE B-RELATED"/>
    <property type="match status" value="1"/>
</dbReference>
<sequence>MKTFLAGALLALLLGTAHAEDIAALPVVQPTQTCAALKTQDLTALGGAGSHIDSASEATANGAASCVVEGTLAPSIRFRVALPVHTWTQRYLQIGCGGLCGTISNQVGAAQGCAPLNAGGFVIAATDMGHEGNSSEFGKDRQKRVDFAYRSQHLTAQVAKQLIQAYYGQPQAYAYFSGCSDGGREALMEAQRYPDDFNGIIAGAAALNFQVQNALYHAWQAKANEGPDGKAILLASRLPLLHDAVLKQCDALDGQVDRLVSDPRACHFDPAVLQCKAGEDPAQCLTAAEVGAVRKLYDGPHDPASGQRLTIGGPQPGSELAWAGVFVPMSGDQPIFSQKIALDALQNVSFEPNPTTELTLADARFDSATFARLRTLHPFYDATNPDLSAFASKGGKLIIWHGWADPHISPLNSLAYHQALIKQMGQARTEAFERLYLLPGVHHCSGGEGPSELDLLTPMMSWVERQQAPDAIIATQADSHSSFGAPMAPPAGDLKGKRPPMGMMGLPPSAADQANAGRTRPVYPWPYTAAYNGKGDPRLAASYRRGAPQDTSPTPAWLGADFFTPYPPQP</sequence>
<reference evidence="10 11" key="1">
    <citation type="submission" date="2020-06" db="EMBL/GenBank/DDBJ databases">
        <title>Pseudomonas eucalypticola sp. nov., an endophyte of Eucalyptus dunnii leaves with biocontrol ability of eucalyptus leaf blight.</title>
        <authorList>
            <person name="Liu Y."/>
            <person name="Song Z."/>
            <person name="Zeng H."/>
            <person name="Lu M."/>
            <person name="Wang X."/>
            <person name="Lian X."/>
            <person name="Zhang Q."/>
        </authorList>
    </citation>
    <scope>NUCLEOTIDE SEQUENCE [LARGE SCALE GENOMIC DNA]</scope>
    <source>
        <strain evidence="10 11">NP-1</strain>
    </source>
</reference>
<keyword evidence="11" id="KW-1185">Reference proteome</keyword>
<feature type="region of interest" description="Disordered" evidence="8">
    <location>
        <begin position="480"/>
        <end position="517"/>
    </location>
</feature>
<dbReference type="GO" id="GO:0052689">
    <property type="term" value="F:carboxylic ester hydrolase activity"/>
    <property type="evidence" value="ECO:0007669"/>
    <property type="project" value="UniProtKB-KW"/>
</dbReference>
<keyword evidence="5 10" id="KW-0378">Hydrolase</keyword>
<evidence type="ECO:0000256" key="2">
    <source>
        <dbReference type="ARBA" id="ARBA00022487"/>
    </source>
</evidence>
<keyword evidence="7" id="KW-1015">Disulfide bond</keyword>
<evidence type="ECO:0000256" key="6">
    <source>
        <dbReference type="ARBA" id="ARBA00022837"/>
    </source>
</evidence>
<evidence type="ECO:0000256" key="8">
    <source>
        <dbReference type="SAM" id="MobiDB-lite"/>
    </source>
</evidence>
<comment type="similarity">
    <text evidence="1">Belongs to the tannase family.</text>
</comment>
<keyword evidence="4 9" id="KW-0732">Signal</keyword>
<dbReference type="Gene3D" id="3.40.50.1820">
    <property type="entry name" value="alpha/beta hydrolase"/>
    <property type="match status" value="1"/>
</dbReference>
<feature type="chain" id="PRO_5028887185" evidence="9">
    <location>
        <begin position="20"/>
        <end position="570"/>
    </location>
</feature>
<keyword evidence="6" id="KW-0106">Calcium</keyword>
<evidence type="ECO:0000256" key="4">
    <source>
        <dbReference type="ARBA" id="ARBA00022729"/>
    </source>
</evidence>
<dbReference type="KEGG" id="pez:HWQ56_12450"/>
<dbReference type="InterPro" id="IPR029058">
    <property type="entry name" value="AB_hydrolase_fold"/>
</dbReference>
<dbReference type="EMBL" id="CP056030">
    <property type="protein sequence ID" value="QKZ04547.1"/>
    <property type="molecule type" value="Genomic_DNA"/>
</dbReference>